<dbReference type="InterPro" id="IPR027417">
    <property type="entry name" value="P-loop_NTPase"/>
</dbReference>
<dbReference type="GO" id="GO:0016887">
    <property type="term" value="F:ATP hydrolysis activity"/>
    <property type="evidence" value="ECO:0007669"/>
    <property type="project" value="InterPro"/>
</dbReference>
<proteinExistence type="predicted"/>
<organism evidence="2 3">
    <name type="scientific">Streptomyces violaceusniger</name>
    <dbReference type="NCBI Taxonomy" id="68280"/>
    <lineage>
        <taxon>Bacteria</taxon>
        <taxon>Bacillati</taxon>
        <taxon>Actinomycetota</taxon>
        <taxon>Actinomycetes</taxon>
        <taxon>Kitasatosporales</taxon>
        <taxon>Streptomycetaceae</taxon>
        <taxon>Streptomyces</taxon>
        <taxon>Streptomyces violaceusniger group</taxon>
    </lineage>
</organism>
<gene>
    <name evidence="2" type="ORF">ADL28_03145</name>
</gene>
<comment type="caution">
    <text evidence="2">The sequence shown here is derived from an EMBL/GenBank/DDBJ whole genome shotgun (WGS) entry which is preliminary data.</text>
</comment>
<dbReference type="SUPFAM" id="SSF52540">
    <property type="entry name" value="P-loop containing nucleoside triphosphate hydrolases"/>
    <property type="match status" value="1"/>
</dbReference>
<dbReference type="CDD" id="cd00009">
    <property type="entry name" value="AAA"/>
    <property type="match status" value="1"/>
</dbReference>
<dbReference type="AlphaFoldDB" id="A0A0X3XCC6"/>
<dbReference type="Proteomes" id="UP000053413">
    <property type="component" value="Unassembled WGS sequence"/>
</dbReference>
<evidence type="ECO:0000313" key="2">
    <source>
        <dbReference type="EMBL" id="KUL66759.1"/>
    </source>
</evidence>
<evidence type="ECO:0000259" key="1">
    <source>
        <dbReference type="SMART" id="SM00382"/>
    </source>
</evidence>
<protein>
    <submittedName>
        <fullName evidence="2">ATPase</fullName>
    </submittedName>
</protein>
<dbReference type="SMART" id="SM00382">
    <property type="entry name" value="AAA"/>
    <property type="match status" value="1"/>
</dbReference>
<feature type="domain" description="AAA+ ATPase" evidence="1">
    <location>
        <begin position="52"/>
        <end position="230"/>
    </location>
</feature>
<dbReference type="RefSeq" id="WP_059142188.1">
    <property type="nucleotide sequence ID" value="NZ_LLZJ01000009.1"/>
</dbReference>
<dbReference type="EMBL" id="LLZJ01000009">
    <property type="protein sequence ID" value="KUL66759.1"/>
    <property type="molecule type" value="Genomic_DNA"/>
</dbReference>
<dbReference type="GO" id="GO:0005524">
    <property type="term" value="F:ATP binding"/>
    <property type="evidence" value="ECO:0007669"/>
    <property type="project" value="InterPro"/>
</dbReference>
<dbReference type="InterPro" id="IPR003593">
    <property type="entry name" value="AAA+_ATPase"/>
</dbReference>
<evidence type="ECO:0000313" key="3">
    <source>
        <dbReference type="Proteomes" id="UP000053413"/>
    </source>
</evidence>
<dbReference type="Gene3D" id="3.40.50.300">
    <property type="entry name" value="P-loop containing nucleotide triphosphate hydrolases"/>
    <property type="match status" value="1"/>
</dbReference>
<name>A0A0X3XCC6_STRVO</name>
<dbReference type="InterPro" id="IPR011704">
    <property type="entry name" value="ATPase_dyneun-rel_AAA"/>
</dbReference>
<dbReference type="OrthoDB" id="9783370at2"/>
<dbReference type="Pfam" id="PF07728">
    <property type="entry name" value="AAA_5"/>
    <property type="match status" value="1"/>
</dbReference>
<reference evidence="3" key="1">
    <citation type="submission" date="2015-10" db="EMBL/GenBank/DDBJ databases">
        <authorList>
            <person name="Ju K.-S."/>
            <person name="Doroghazi J.R."/>
            <person name="Metcalf W.W."/>
        </authorList>
    </citation>
    <scope>NUCLEOTIDE SEQUENCE [LARGE SCALE GENOMIC DNA]</scope>
    <source>
        <strain evidence="3">NRRL F-8817</strain>
    </source>
</reference>
<sequence length="304" mass="33931">MTWSPCYRGNGEQYQGNLPAPPSWRFAPPKQSAERFRPPLGLAEAVNAALSLRRPLLLTGSPGTGKSTVATSVAYELCLGDVLHWHITSRSTLTEALYRYDALGRLDATRHGEPDDIGRFLQLGPLGTALMPRERPRMLLIDEIDKSDIDLPSDLLNVIETGEFEIPELTRHAENEVHVRLWDGDEPGTVSEGRVKCTQYPFIVMTSNGERGFPPPFLRRCVRFEMPDPDAHSLAAIVRAHLGEERAQQAEALLSEFEARLQRRESLATDQLLNALHLVTGDVAPDDRQRARLVKLLLRDLSTA</sequence>
<accession>A0A0X3XCC6</accession>